<sequence length="389" mass="40518">MMQGGSTTDTECRPVTDVAQTWRTQRLSFEIAGVGRVSVTADPRSAAPETVGPRADVPLTDSACGSAGSARAQDPSASTGVGADVGRVISTERAREDFALPGEVVLIPALGPVIPTSAPVIPTVEELEDGSILAIDAPAPEGPEPVDPEDPFEPPSAIDPGDPAAPGEEPDGAGPEPVERDDRKWLRTQQVLQAVWGPGVITGSGALIASDRTWFEPAVAIMREADVVGTARTDEDVDLVEIARAAARETGQVAVVHVHDGVLDVLPTGTDPRVPHLQALPARATRWPGMCPLTGVDELLPCRAEGGPDGEDDIRARLAFDARRALAVGLLGCGVCHGRGRTDDGRGNDVDVPLTLALSLGQIPRITLRTGETIEIDALADIYAAGEPF</sequence>
<evidence type="ECO:0000313" key="2">
    <source>
        <dbReference type="EMBL" id="UQN29099.1"/>
    </source>
</evidence>
<dbReference type="RefSeq" id="WP_249478261.1">
    <property type="nucleotide sequence ID" value="NZ_CP097218.1"/>
</dbReference>
<dbReference type="EMBL" id="CP097218">
    <property type="protein sequence ID" value="UQN29099.1"/>
    <property type="molecule type" value="Genomic_DNA"/>
</dbReference>
<keyword evidence="3" id="KW-1185">Reference proteome</keyword>
<accession>A0ABY4N3G2</accession>
<organism evidence="2 3">
    <name type="scientific">Brachybacterium kimchii</name>
    <dbReference type="NCBI Taxonomy" id="2942909"/>
    <lineage>
        <taxon>Bacteria</taxon>
        <taxon>Bacillati</taxon>
        <taxon>Actinomycetota</taxon>
        <taxon>Actinomycetes</taxon>
        <taxon>Micrococcales</taxon>
        <taxon>Dermabacteraceae</taxon>
        <taxon>Brachybacterium</taxon>
    </lineage>
</organism>
<feature type="compositionally biased region" description="Low complexity" evidence="1">
    <location>
        <begin position="159"/>
        <end position="176"/>
    </location>
</feature>
<protein>
    <recommendedName>
        <fullName evidence="4">DUF222 domain-containing protein</fullName>
    </recommendedName>
</protein>
<evidence type="ECO:0000256" key="1">
    <source>
        <dbReference type="SAM" id="MobiDB-lite"/>
    </source>
</evidence>
<name>A0ABY4N3G2_9MICO</name>
<gene>
    <name evidence="2" type="ORF">M4486_15925</name>
</gene>
<feature type="region of interest" description="Disordered" evidence="1">
    <location>
        <begin position="43"/>
        <end position="81"/>
    </location>
</feature>
<evidence type="ECO:0008006" key="4">
    <source>
        <dbReference type="Google" id="ProtNLM"/>
    </source>
</evidence>
<feature type="region of interest" description="Disordered" evidence="1">
    <location>
        <begin position="135"/>
        <end position="179"/>
    </location>
</feature>
<evidence type="ECO:0000313" key="3">
    <source>
        <dbReference type="Proteomes" id="UP001055868"/>
    </source>
</evidence>
<dbReference type="Proteomes" id="UP001055868">
    <property type="component" value="Chromosome"/>
</dbReference>
<proteinExistence type="predicted"/>
<reference evidence="2" key="1">
    <citation type="submission" date="2022-05" db="EMBL/GenBank/DDBJ databases">
        <title>Genomic analysis of Brachybacterium sp. CBA3104.</title>
        <authorList>
            <person name="Roh S.W."/>
            <person name="Kim Y.B."/>
            <person name="Kim Y."/>
        </authorList>
    </citation>
    <scope>NUCLEOTIDE SEQUENCE</scope>
    <source>
        <strain evidence="2">CBA3104</strain>
    </source>
</reference>